<reference evidence="6" key="1">
    <citation type="journal article" date="2019" name="Int. J. Syst. Evol. Microbiol.">
        <title>The Global Catalogue of Microorganisms (GCM) 10K type strain sequencing project: providing services to taxonomists for standard genome sequencing and annotation.</title>
        <authorList>
            <consortium name="The Broad Institute Genomics Platform"/>
            <consortium name="The Broad Institute Genome Sequencing Center for Infectious Disease"/>
            <person name="Wu L."/>
            <person name="Ma J."/>
        </authorList>
    </citation>
    <scope>NUCLEOTIDE SEQUENCE [LARGE SCALE GENOMIC DNA]</scope>
    <source>
        <strain evidence="6">CGMCC 4.7682</strain>
    </source>
</reference>
<dbReference type="InterPro" id="IPR024983">
    <property type="entry name" value="CHAT_dom"/>
</dbReference>
<dbReference type="RefSeq" id="WP_377871818.1">
    <property type="nucleotide sequence ID" value="NZ_JBHMAY010000034.1"/>
</dbReference>
<dbReference type="PROSITE" id="PS50005">
    <property type="entry name" value="TPR"/>
    <property type="match status" value="1"/>
</dbReference>
<dbReference type="Proteomes" id="UP001595764">
    <property type="component" value="Unassembled WGS sequence"/>
</dbReference>
<keyword evidence="1" id="KW-0802">TPR repeat</keyword>
<feature type="region of interest" description="Disordered" evidence="2">
    <location>
        <begin position="470"/>
        <end position="489"/>
    </location>
</feature>
<comment type="caution">
    <text evidence="5">The sequence shown here is derived from an EMBL/GenBank/DDBJ whole genome shotgun (WGS) entry which is preliminary data.</text>
</comment>
<evidence type="ECO:0000313" key="5">
    <source>
        <dbReference type="EMBL" id="MFC3515660.1"/>
    </source>
</evidence>
<evidence type="ECO:0000256" key="2">
    <source>
        <dbReference type="SAM" id="MobiDB-lite"/>
    </source>
</evidence>
<feature type="region of interest" description="Disordered" evidence="2">
    <location>
        <begin position="758"/>
        <end position="794"/>
    </location>
</feature>
<dbReference type="EMBL" id="JBHRWI010000052">
    <property type="protein sequence ID" value="MFC3515660.1"/>
    <property type="molecule type" value="Genomic_DNA"/>
</dbReference>
<keyword evidence="6" id="KW-1185">Reference proteome</keyword>
<gene>
    <name evidence="5" type="ORF">ACFORO_36250</name>
</gene>
<dbReference type="Pfam" id="PF12770">
    <property type="entry name" value="CHAT"/>
    <property type="match status" value="1"/>
</dbReference>
<dbReference type="InterPro" id="IPR019734">
    <property type="entry name" value="TPR_rpt"/>
</dbReference>
<keyword evidence="3" id="KW-0472">Membrane</keyword>
<sequence length="794" mass="87005">MFDSTWWMWAILFFVIAYAGQAVFERWLGPKLGVRPSPADLAASKRFLLELQRSDGLVQQGELGQAMLILDELNGRPEAKIPAMGAQAEFHRARAAQMLHRTDVALPSAVKSVEFFQEVYATQHTSSNAAMLGEAMLQLAQIRHDREEYSRAIEMFEKVREVSKHGAYRQTMLRVELDLAKTYLALDRDAQAGEHAGEALKLAEKWKLPAFVVEAMYYQALAAAGEERLDDVRTLLDGAHQRLQPDANAALRARLLSLRFGLEREFGDPREQLAAGVELLRMICDLKVGRGWRQHQAELVDDLAEFEHGTLQVGATLAMSGDREATQQYVQALRMLRESDIAELLRSGLLDDPDGTGISPVVRGLLERLSDLEDPESPNAVSPAAAAPVYEKLEVAVSGQFRNLVQRRDARRHEVGRTEHHLIQLRIVEFDGVTTLFGSWEAPGADPVPYRQDLTDPVVRALADVTGRSDRRRSASVTRSADPGVRASTSGWRESRQYDALAHDRDWIALTSSVLPTGLIDLLRAVRPNAPDEEIPLITFSTDSLLWPVPWPALLLDDDGTRIGDRAAVALLPSCSLLGQDDPDPRTTAAASYLHGVDGDGLALERRSLQAAWPEGVREIADPDELVKSLADGDEFGVLTMSVHGDNRPGLAHSLILDPARAKRLSAGRMMSMRFPRTVVVGACFSGDLDRRVGTDPTGIPAVMLCRGASTVIGGIFPLPDGPRSGHATAHILSALYRELAEGTSAPWALRRAQQRWRAKGDSSPVSSAGLTAITNGSVRPRKMASVPPDRVAG</sequence>
<evidence type="ECO:0000256" key="1">
    <source>
        <dbReference type="PROSITE-ProRule" id="PRU00339"/>
    </source>
</evidence>
<evidence type="ECO:0000313" key="6">
    <source>
        <dbReference type="Proteomes" id="UP001595764"/>
    </source>
</evidence>
<feature type="transmembrane region" description="Helical" evidence="3">
    <location>
        <begin position="6"/>
        <end position="24"/>
    </location>
</feature>
<dbReference type="Gene3D" id="1.25.40.10">
    <property type="entry name" value="Tetratricopeptide repeat domain"/>
    <property type="match status" value="1"/>
</dbReference>
<feature type="domain" description="CHAT" evidence="4">
    <location>
        <begin position="533"/>
        <end position="758"/>
    </location>
</feature>
<protein>
    <submittedName>
        <fullName evidence="5">CHAT domain-containing protein</fullName>
    </submittedName>
</protein>
<name>A0ABV7QTF7_9PSEU</name>
<keyword evidence="3" id="KW-0812">Transmembrane</keyword>
<dbReference type="SUPFAM" id="SSF48452">
    <property type="entry name" value="TPR-like"/>
    <property type="match status" value="1"/>
</dbReference>
<organism evidence="5 6">
    <name type="scientific">Amycolatopsis halotolerans</name>
    <dbReference type="NCBI Taxonomy" id="330083"/>
    <lineage>
        <taxon>Bacteria</taxon>
        <taxon>Bacillati</taxon>
        <taxon>Actinomycetota</taxon>
        <taxon>Actinomycetes</taxon>
        <taxon>Pseudonocardiales</taxon>
        <taxon>Pseudonocardiaceae</taxon>
        <taxon>Amycolatopsis</taxon>
    </lineage>
</organism>
<evidence type="ECO:0000256" key="3">
    <source>
        <dbReference type="SAM" id="Phobius"/>
    </source>
</evidence>
<keyword evidence="3" id="KW-1133">Transmembrane helix</keyword>
<dbReference type="InterPro" id="IPR011990">
    <property type="entry name" value="TPR-like_helical_dom_sf"/>
</dbReference>
<proteinExistence type="predicted"/>
<accession>A0ABV7QTF7</accession>
<evidence type="ECO:0000259" key="4">
    <source>
        <dbReference type="Pfam" id="PF12770"/>
    </source>
</evidence>
<feature type="repeat" description="TPR" evidence="1">
    <location>
        <begin position="133"/>
        <end position="166"/>
    </location>
</feature>
<feature type="compositionally biased region" description="Polar residues" evidence="2">
    <location>
        <begin position="764"/>
        <end position="778"/>
    </location>
</feature>